<dbReference type="Proteomes" id="UP000324222">
    <property type="component" value="Unassembled WGS sequence"/>
</dbReference>
<evidence type="ECO:0000313" key="3">
    <source>
        <dbReference type="Proteomes" id="UP000324222"/>
    </source>
</evidence>
<dbReference type="EMBL" id="VSRR010031965">
    <property type="protein sequence ID" value="MPC70921.1"/>
    <property type="molecule type" value="Genomic_DNA"/>
</dbReference>
<keyword evidence="3" id="KW-1185">Reference proteome</keyword>
<feature type="signal peptide" evidence="1">
    <location>
        <begin position="1"/>
        <end position="24"/>
    </location>
</feature>
<protein>
    <recommendedName>
        <fullName evidence="4">Secreted protein</fullName>
    </recommendedName>
</protein>
<dbReference type="AlphaFoldDB" id="A0A5B7HDT9"/>
<evidence type="ECO:0000256" key="1">
    <source>
        <dbReference type="SAM" id="SignalP"/>
    </source>
</evidence>
<accession>A0A5B7HDT9</accession>
<name>A0A5B7HDT9_PORTR</name>
<evidence type="ECO:0008006" key="4">
    <source>
        <dbReference type="Google" id="ProtNLM"/>
    </source>
</evidence>
<organism evidence="2 3">
    <name type="scientific">Portunus trituberculatus</name>
    <name type="common">Swimming crab</name>
    <name type="synonym">Neptunus trituberculatus</name>
    <dbReference type="NCBI Taxonomy" id="210409"/>
    <lineage>
        <taxon>Eukaryota</taxon>
        <taxon>Metazoa</taxon>
        <taxon>Ecdysozoa</taxon>
        <taxon>Arthropoda</taxon>
        <taxon>Crustacea</taxon>
        <taxon>Multicrustacea</taxon>
        <taxon>Malacostraca</taxon>
        <taxon>Eumalacostraca</taxon>
        <taxon>Eucarida</taxon>
        <taxon>Decapoda</taxon>
        <taxon>Pleocyemata</taxon>
        <taxon>Brachyura</taxon>
        <taxon>Eubrachyura</taxon>
        <taxon>Portunoidea</taxon>
        <taxon>Portunidae</taxon>
        <taxon>Portuninae</taxon>
        <taxon>Portunus</taxon>
    </lineage>
</organism>
<sequence>MFAAVAAAAGTAAVLCLQRRLVGGCPCGVGGEALVGTPRLGRGDTACVGATQGGGLVPQGGVTRAQGGWVIVAPRVQRGTVPVTRSGNEGGASQCQVPAGPSVLGRRQGQSGGGTGTVCVGDWVWLTGGNST</sequence>
<evidence type="ECO:0000313" key="2">
    <source>
        <dbReference type="EMBL" id="MPC70921.1"/>
    </source>
</evidence>
<proteinExistence type="predicted"/>
<comment type="caution">
    <text evidence="2">The sequence shown here is derived from an EMBL/GenBank/DDBJ whole genome shotgun (WGS) entry which is preliminary data.</text>
</comment>
<reference evidence="2 3" key="1">
    <citation type="submission" date="2019-05" db="EMBL/GenBank/DDBJ databases">
        <title>Another draft genome of Portunus trituberculatus and its Hox gene families provides insights of decapod evolution.</title>
        <authorList>
            <person name="Jeong J.-H."/>
            <person name="Song I."/>
            <person name="Kim S."/>
            <person name="Choi T."/>
            <person name="Kim D."/>
            <person name="Ryu S."/>
            <person name="Kim W."/>
        </authorList>
    </citation>
    <scope>NUCLEOTIDE SEQUENCE [LARGE SCALE GENOMIC DNA]</scope>
    <source>
        <tissue evidence="2">Muscle</tissue>
    </source>
</reference>
<keyword evidence="1" id="KW-0732">Signal</keyword>
<feature type="chain" id="PRO_5022834632" description="Secreted protein" evidence="1">
    <location>
        <begin position="25"/>
        <end position="132"/>
    </location>
</feature>
<gene>
    <name evidence="2" type="ORF">E2C01_065184</name>
</gene>